<protein>
    <submittedName>
        <fullName evidence="1">Uncharacterized protein</fullName>
    </submittedName>
</protein>
<comment type="caution">
    <text evidence="1">The sequence shown here is derived from an EMBL/GenBank/DDBJ whole genome shotgun (WGS) entry which is preliminary data.</text>
</comment>
<sequence length="101" mass="11063">MALLTSNLLNSLSLSVEGLLQKDGSLISWDLWNLETTFGKKAGSVVRTTLSSRTLRKGALQDRDDISPTLRAEVIATKNTTLIVNHFSEQVSRGSKGSFIR</sequence>
<reference evidence="1" key="1">
    <citation type="thesis" date="2020" institute="ProQuest LLC" country="789 East Eisenhower Parkway, Ann Arbor, MI, USA">
        <title>Comparative Genomics and Chromosome Evolution.</title>
        <authorList>
            <person name="Mudd A.B."/>
        </authorList>
    </citation>
    <scope>NUCLEOTIDE SEQUENCE</scope>
    <source>
        <strain evidence="1">237g6f4</strain>
        <tissue evidence="1">Blood</tissue>
    </source>
</reference>
<organism evidence="1 2">
    <name type="scientific">Engystomops pustulosus</name>
    <name type="common">Tungara frog</name>
    <name type="synonym">Physalaemus pustulosus</name>
    <dbReference type="NCBI Taxonomy" id="76066"/>
    <lineage>
        <taxon>Eukaryota</taxon>
        <taxon>Metazoa</taxon>
        <taxon>Chordata</taxon>
        <taxon>Craniata</taxon>
        <taxon>Vertebrata</taxon>
        <taxon>Euteleostomi</taxon>
        <taxon>Amphibia</taxon>
        <taxon>Batrachia</taxon>
        <taxon>Anura</taxon>
        <taxon>Neobatrachia</taxon>
        <taxon>Hyloidea</taxon>
        <taxon>Leptodactylidae</taxon>
        <taxon>Leiuperinae</taxon>
        <taxon>Engystomops</taxon>
    </lineage>
</organism>
<accession>A0AAV6YNJ1</accession>
<gene>
    <name evidence="1" type="ORF">GDO81_024808</name>
</gene>
<evidence type="ECO:0000313" key="1">
    <source>
        <dbReference type="EMBL" id="KAG8537265.1"/>
    </source>
</evidence>
<dbReference type="EMBL" id="WNYA01031992">
    <property type="protein sequence ID" value="KAG8537265.1"/>
    <property type="molecule type" value="Genomic_DNA"/>
</dbReference>
<keyword evidence="2" id="KW-1185">Reference proteome</keyword>
<evidence type="ECO:0000313" key="2">
    <source>
        <dbReference type="Proteomes" id="UP000824782"/>
    </source>
</evidence>
<name>A0AAV6YNJ1_ENGPU</name>
<dbReference type="Proteomes" id="UP000824782">
    <property type="component" value="Unassembled WGS sequence"/>
</dbReference>
<proteinExistence type="predicted"/>
<dbReference type="AlphaFoldDB" id="A0AAV6YNJ1"/>